<dbReference type="EMBL" id="BDJK01000010">
    <property type="protein sequence ID" value="GAV22242.1"/>
    <property type="molecule type" value="Genomic_DNA"/>
</dbReference>
<dbReference type="InterPro" id="IPR023606">
    <property type="entry name" value="CoA-Trfase_III_dom_1_sf"/>
</dbReference>
<dbReference type="AlphaFoldDB" id="A0A1L8CTL7"/>
<dbReference type="Gene3D" id="3.40.50.10540">
    <property type="entry name" value="Crotonobetainyl-coa:carnitine coa-transferase, domain 1"/>
    <property type="match status" value="1"/>
</dbReference>
<gene>
    <name evidence="1" type="ORF">cpu_07520</name>
</gene>
<comment type="caution">
    <text evidence="1">The sequence shown here is derived from an EMBL/GenBank/DDBJ whole genome shotgun (WGS) entry which is preliminary data.</text>
</comment>
<protein>
    <submittedName>
        <fullName evidence="1">CoA transferase</fullName>
    </submittedName>
</protein>
<evidence type="ECO:0000313" key="2">
    <source>
        <dbReference type="Proteomes" id="UP000187485"/>
    </source>
</evidence>
<keyword evidence="1" id="KW-0808">Transferase</keyword>
<dbReference type="InterPro" id="IPR003673">
    <property type="entry name" value="CoA-Trfase_fam_III"/>
</dbReference>
<dbReference type="RefSeq" id="WP_075858732.1">
    <property type="nucleotide sequence ID" value="NZ_BDJK01000010.1"/>
</dbReference>
<dbReference type="InterPro" id="IPR044855">
    <property type="entry name" value="CoA-Trfase_III_dom3_sf"/>
</dbReference>
<dbReference type="SUPFAM" id="SSF89796">
    <property type="entry name" value="CoA-transferase family III (CaiB/BaiF)"/>
    <property type="match status" value="1"/>
</dbReference>
<keyword evidence="2" id="KW-1185">Reference proteome</keyword>
<dbReference type="Pfam" id="PF02515">
    <property type="entry name" value="CoA_transf_3"/>
    <property type="match status" value="1"/>
</dbReference>
<dbReference type="InterPro" id="IPR050509">
    <property type="entry name" value="CoA-transferase_III"/>
</dbReference>
<dbReference type="PANTHER" id="PTHR48228">
    <property type="entry name" value="SUCCINYL-COA--D-CITRAMALATE COA-TRANSFERASE"/>
    <property type="match status" value="1"/>
</dbReference>
<sequence length="334" mass="36919">MRLLADKPLILDLTRLLPGPYGTFLLSAYGARVVKIEDPFSGDYLKAMMSFDGQEAFIYRLLNQNKEKVFLNLKDPVDREKFLAMVKEAKVLVESFRPKVMEKLGVGYYKLKEINPKLIYINLGGYLEGSEDADKAGHDLNYLAQSGILGYTYKDGPVVIGAPIADFAGGLALSSLVMGGLYYQQVTGQGMYLQIGMAELMESWGVLAAAVYGDKKRVPGPGEGLLNGGVVCYNVYRAKDGYLSLGALEEKFWVNFLKAINREDLKPGQFTPAVKGNRYYEEICAFFAGITVEEALNLFKDADCCLKPVKGLKDVAVESLEEGQKKVLGFFVQK</sequence>
<accession>A0A1L8CTL7</accession>
<evidence type="ECO:0000313" key="1">
    <source>
        <dbReference type="EMBL" id="GAV22242.1"/>
    </source>
</evidence>
<name>A0A1L8CTL7_9THEO</name>
<dbReference type="STRING" id="870242.cpu_07520"/>
<dbReference type="OrthoDB" id="9797653at2"/>
<dbReference type="Gene3D" id="3.30.1540.10">
    <property type="entry name" value="formyl-coa transferase, domain 3"/>
    <property type="match status" value="1"/>
</dbReference>
<reference evidence="2" key="1">
    <citation type="submission" date="2016-12" db="EMBL/GenBank/DDBJ databases">
        <title>Draft Genome Sequences od Carboxydothermus pertinax and islandicus, Hydrogenogenic Carboxydotrophic Bacteria.</title>
        <authorList>
            <person name="Fukuyama Y."/>
            <person name="Ohmae K."/>
            <person name="Yoneda Y."/>
            <person name="Yoshida T."/>
            <person name="Sako Y."/>
        </authorList>
    </citation>
    <scope>NUCLEOTIDE SEQUENCE [LARGE SCALE GENOMIC DNA]</scope>
    <source>
        <strain evidence="2">Ug1</strain>
    </source>
</reference>
<organism evidence="1 2">
    <name type="scientific">Carboxydothermus pertinax</name>
    <dbReference type="NCBI Taxonomy" id="870242"/>
    <lineage>
        <taxon>Bacteria</taxon>
        <taxon>Bacillati</taxon>
        <taxon>Bacillota</taxon>
        <taxon>Clostridia</taxon>
        <taxon>Thermoanaerobacterales</taxon>
        <taxon>Thermoanaerobacteraceae</taxon>
        <taxon>Carboxydothermus</taxon>
    </lineage>
</organism>
<dbReference type="Proteomes" id="UP000187485">
    <property type="component" value="Unassembled WGS sequence"/>
</dbReference>
<proteinExistence type="predicted"/>
<dbReference type="PANTHER" id="PTHR48228:SF5">
    <property type="entry name" value="ALPHA-METHYLACYL-COA RACEMASE"/>
    <property type="match status" value="1"/>
</dbReference>
<dbReference type="GO" id="GO:0016740">
    <property type="term" value="F:transferase activity"/>
    <property type="evidence" value="ECO:0007669"/>
    <property type="project" value="UniProtKB-KW"/>
</dbReference>